<dbReference type="Pfam" id="PF14346">
    <property type="entry name" value="DUF4398"/>
    <property type="match status" value="1"/>
</dbReference>
<dbReference type="Gene3D" id="1.20.1270.390">
    <property type="match status" value="1"/>
</dbReference>
<feature type="chain" id="PRO_5016053056" description="DUF4398 domain-containing protein" evidence="2">
    <location>
        <begin position="31"/>
        <end position="132"/>
    </location>
</feature>
<proteinExistence type="predicted"/>
<dbReference type="InterPro" id="IPR025511">
    <property type="entry name" value="DUF4398"/>
</dbReference>
<dbReference type="AlphaFoldDB" id="A0A2V4KSE4"/>
<evidence type="ECO:0000313" key="5">
    <source>
        <dbReference type="Proteomes" id="UP000248146"/>
    </source>
</evidence>
<comment type="caution">
    <text evidence="4">The sequence shown here is derived from an EMBL/GenBank/DDBJ whole genome shotgun (WGS) entry which is preliminary data.</text>
</comment>
<feature type="compositionally biased region" description="Polar residues" evidence="1">
    <location>
        <begin position="116"/>
        <end position="132"/>
    </location>
</feature>
<evidence type="ECO:0000313" key="4">
    <source>
        <dbReference type="EMBL" id="PYC24595.1"/>
    </source>
</evidence>
<dbReference type="Proteomes" id="UP000248146">
    <property type="component" value="Unassembled WGS sequence"/>
</dbReference>
<feature type="region of interest" description="Disordered" evidence="1">
    <location>
        <begin position="102"/>
        <end position="132"/>
    </location>
</feature>
<evidence type="ECO:0000259" key="3">
    <source>
        <dbReference type="Pfam" id="PF14346"/>
    </source>
</evidence>
<sequence>MNHYLQVAKQAAPASLPALLCGLLLLTACAASPPPDQALQAAEAAIARAEQGRASDYAAAELSMARDKLAMANVAVDQEEMLQAERLAVQSRAEAELALARSQAGRAREVNEEMLDSTNSLKQEMQRNTGAR</sequence>
<accession>A0A2V4KSE4</accession>
<dbReference type="RefSeq" id="WP_110682537.1">
    <property type="nucleotide sequence ID" value="NZ_QJRX01000005.1"/>
</dbReference>
<dbReference type="OrthoDB" id="7067410at2"/>
<feature type="domain" description="DUF4398" evidence="3">
    <location>
        <begin position="38"/>
        <end position="112"/>
    </location>
</feature>
<keyword evidence="2" id="KW-0732">Signal</keyword>
<feature type="signal peptide" evidence="2">
    <location>
        <begin position="1"/>
        <end position="30"/>
    </location>
</feature>
<dbReference type="EMBL" id="QJRX01000005">
    <property type="protein sequence ID" value="PYC24595.1"/>
    <property type="molecule type" value="Genomic_DNA"/>
</dbReference>
<name>A0A2V4KSE4_AQUAC</name>
<organism evidence="4 5">
    <name type="scientific">Aquipseudomonas alcaligenes</name>
    <name type="common">Pseudomonas alcaligenes</name>
    <dbReference type="NCBI Taxonomy" id="43263"/>
    <lineage>
        <taxon>Bacteria</taxon>
        <taxon>Pseudomonadati</taxon>
        <taxon>Pseudomonadota</taxon>
        <taxon>Gammaproteobacteria</taxon>
        <taxon>Pseudomonadales</taxon>
        <taxon>Pseudomonadaceae</taxon>
        <taxon>Aquipseudomonas</taxon>
    </lineage>
</organism>
<evidence type="ECO:0000256" key="2">
    <source>
        <dbReference type="SAM" id="SignalP"/>
    </source>
</evidence>
<protein>
    <recommendedName>
        <fullName evidence="3">DUF4398 domain-containing protein</fullName>
    </recommendedName>
</protein>
<gene>
    <name evidence="4" type="ORF">DMO17_11035</name>
</gene>
<evidence type="ECO:0000256" key="1">
    <source>
        <dbReference type="SAM" id="MobiDB-lite"/>
    </source>
</evidence>
<reference evidence="4 5" key="1">
    <citation type="submission" date="2018-06" db="EMBL/GenBank/DDBJ databases">
        <title>Pseudomonas diversity within urban Lake Michigan freshwaters.</title>
        <authorList>
            <person name="Batrich M."/>
            <person name="Hatzopoulos T."/>
            <person name="Putonti C."/>
        </authorList>
    </citation>
    <scope>NUCLEOTIDE SEQUENCE [LARGE SCALE GENOMIC DNA]</scope>
    <source>
        <strain evidence="4 5">MB-090714</strain>
    </source>
</reference>